<feature type="non-terminal residue" evidence="1">
    <location>
        <position position="1"/>
    </location>
</feature>
<dbReference type="Proteomes" id="UP000681722">
    <property type="component" value="Unassembled WGS sequence"/>
</dbReference>
<comment type="caution">
    <text evidence="1">The sequence shown here is derived from an EMBL/GenBank/DDBJ whole genome shotgun (WGS) entry which is preliminary data.</text>
</comment>
<organism evidence="1 3">
    <name type="scientific">Didymodactylos carnosus</name>
    <dbReference type="NCBI Taxonomy" id="1234261"/>
    <lineage>
        <taxon>Eukaryota</taxon>
        <taxon>Metazoa</taxon>
        <taxon>Spiralia</taxon>
        <taxon>Gnathifera</taxon>
        <taxon>Rotifera</taxon>
        <taxon>Eurotatoria</taxon>
        <taxon>Bdelloidea</taxon>
        <taxon>Philodinida</taxon>
        <taxon>Philodinidae</taxon>
        <taxon>Didymodactylos</taxon>
    </lineage>
</organism>
<proteinExistence type="predicted"/>
<evidence type="ECO:0000313" key="3">
    <source>
        <dbReference type="Proteomes" id="UP000663829"/>
    </source>
</evidence>
<reference evidence="1" key="1">
    <citation type="submission" date="2021-02" db="EMBL/GenBank/DDBJ databases">
        <authorList>
            <person name="Nowell W R."/>
        </authorList>
    </citation>
    <scope>NUCLEOTIDE SEQUENCE</scope>
</reference>
<gene>
    <name evidence="1" type="ORF">GPM918_LOCUS27438</name>
    <name evidence="2" type="ORF">SRO942_LOCUS27764</name>
</gene>
<dbReference type="EMBL" id="CAJNOQ010011509">
    <property type="protein sequence ID" value="CAF1278504.1"/>
    <property type="molecule type" value="Genomic_DNA"/>
</dbReference>
<keyword evidence="3" id="KW-1185">Reference proteome</keyword>
<evidence type="ECO:0000313" key="1">
    <source>
        <dbReference type="EMBL" id="CAF1278504.1"/>
    </source>
</evidence>
<evidence type="ECO:0000313" key="2">
    <source>
        <dbReference type="EMBL" id="CAF4072011.1"/>
    </source>
</evidence>
<dbReference type="Proteomes" id="UP000663829">
    <property type="component" value="Unassembled WGS sequence"/>
</dbReference>
<sequence>LFPTLSNIDASLYRRRAINYPKLPTTINEISLNGSWKLDKNGADFLLVDETWNANNDILNDLSRTNNHVEGYNSRLDSIFPLHPHIFEFVELLRDEHVYQHHQAEESDIQTGKRKKSML</sequence>
<dbReference type="EMBL" id="CAJOBC010026720">
    <property type="protein sequence ID" value="CAF4072011.1"/>
    <property type="molecule type" value="Genomic_DNA"/>
</dbReference>
<accession>A0A815C3C9</accession>
<protein>
    <submittedName>
        <fullName evidence="1">Uncharacterized protein</fullName>
    </submittedName>
</protein>
<name>A0A815C3C9_9BILA</name>
<dbReference type="AlphaFoldDB" id="A0A815C3C9"/>